<sequence>MRGTLDALTSPLWKIDYETRNTRTPFTLHRNCLGKAFAVISDRHPTSNPKDFNERVPRPPKCGQLHLILGPMFSGKSTELLRLVERYEVEGNSVLVVKSALDERYGVDSVVTHDGKTRDCVALPSLQRLEEHVSQQDLAQYQVIAIDEAQFFSDLVEFCLEAAEKRGQTVIVAGLSGDFRRLPFGQIPNISALADTVTKLSARCSRCNEPAHFSLRTVVDADTTLVGGSEMYAPACRTCYNALNIHSRE</sequence>
<gene>
    <name evidence="13" type="ORF">CYMTET_9577</name>
</gene>
<comment type="catalytic activity">
    <reaction evidence="10 11">
        <text>thymidine + ATP = dTMP + ADP + H(+)</text>
        <dbReference type="Rhea" id="RHEA:19129"/>
        <dbReference type="ChEBI" id="CHEBI:15378"/>
        <dbReference type="ChEBI" id="CHEBI:17748"/>
        <dbReference type="ChEBI" id="CHEBI:30616"/>
        <dbReference type="ChEBI" id="CHEBI:63528"/>
        <dbReference type="ChEBI" id="CHEBI:456216"/>
        <dbReference type="EC" id="2.7.1.21"/>
    </reaction>
</comment>
<dbReference type="SUPFAM" id="SSF57716">
    <property type="entry name" value="Glucocorticoid receptor-like (DNA-binding domain)"/>
    <property type="match status" value="1"/>
</dbReference>
<evidence type="ECO:0000256" key="12">
    <source>
        <dbReference type="RuleBase" id="RU004165"/>
    </source>
</evidence>
<dbReference type="InterPro" id="IPR020633">
    <property type="entry name" value="Thymidine_kinase_CS"/>
</dbReference>
<reference evidence="13 14" key="1">
    <citation type="journal article" date="2015" name="Genome Biol. Evol.">
        <title>Comparative Genomics of a Bacterivorous Green Alga Reveals Evolutionary Causalities and Consequences of Phago-Mixotrophic Mode of Nutrition.</title>
        <authorList>
            <person name="Burns J.A."/>
            <person name="Paasch A."/>
            <person name="Narechania A."/>
            <person name="Kim E."/>
        </authorList>
    </citation>
    <scope>NUCLEOTIDE SEQUENCE [LARGE SCALE GENOMIC DNA]</scope>
    <source>
        <strain evidence="13 14">PLY_AMNH</strain>
    </source>
</reference>
<dbReference type="GO" id="GO:0071897">
    <property type="term" value="P:DNA biosynthetic process"/>
    <property type="evidence" value="ECO:0007669"/>
    <property type="project" value="UniProtKB-KW"/>
</dbReference>
<evidence type="ECO:0000256" key="8">
    <source>
        <dbReference type="ARBA" id="ARBA00022833"/>
    </source>
</evidence>
<dbReference type="EMBL" id="LGRX02003194">
    <property type="protein sequence ID" value="KAK3282696.1"/>
    <property type="molecule type" value="Genomic_DNA"/>
</dbReference>
<comment type="caution">
    <text evidence="13">The sequence shown here is derived from an EMBL/GenBank/DDBJ whole genome shotgun (WGS) entry which is preliminary data.</text>
</comment>
<dbReference type="Proteomes" id="UP001190700">
    <property type="component" value="Unassembled WGS sequence"/>
</dbReference>
<dbReference type="SUPFAM" id="SSF52540">
    <property type="entry name" value="P-loop containing nucleoside triphosphate hydrolases"/>
    <property type="match status" value="1"/>
</dbReference>
<keyword evidence="9 11" id="KW-0067">ATP-binding</keyword>
<protein>
    <recommendedName>
        <fullName evidence="2 11">Thymidine kinase</fullName>
        <ecNumber evidence="2 11">2.7.1.21</ecNumber>
    </recommendedName>
</protein>
<dbReference type="PROSITE" id="PS00603">
    <property type="entry name" value="TK_CELLULAR_TYPE"/>
    <property type="match status" value="1"/>
</dbReference>
<evidence type="ECO:0000256" key="9">
    <source>
        <dbReference type="ARBA" id="ARBA00022840"/>
    </source>
</evidence>
<keyword evidence="3 11" id="KW-0237">DNA synthesis</keyword>
<dbReference type="GO" id="GO:0005524">
    <property type="term" value="F:ATP binding"/>
    <property type="evidence" value="ECO:0007669"/>
    <property type="project" value="UniProtKB-KW"/>
</dbReference>
<dbReference type="Gene3D" id="3.30.60.20">
    <property type="match status" value="1"/>
</dbReference>
<evidence type="ECO:0000256" key="11">
    <source>
        <dbReference type="RuleBase" id="RU000544"/>
    </source>
</evidence>
<evidence type="ECO:0000313" key="14">
    <source>
        <dbReference type="Proteomes" id="UP001190700"/>
    </source>
</evidence>
<dbReference type="GO" id="GO:0046872">
    <property type="term" value="F:metal ion binding"/>
    <property type="evidence" value="ECO:0007669"/>
    <property type="project" value="UniProtKB-KW"/>
</dbReference>
<dbReference type="PANTHER" id="PTHR11441">
    <property type="entry name" value="THYMIDINE KINASE"/>
    <property type="match status" value="1"/>
</dbReference>
<keyword evidence="6 11" id="KW-0547">Nucleotide-binding</keyword>
<evidence type="ECO:0000256" key="1">
    <source>
        <dbReference type="ARBA" id="ARBA00007587"/>
    </source>
</evidence>
<keyword evidence="4 11" id="KW-0808">Transferase</keyword>
<evidence type="ECO:0000256" key="6">
    <source>
        <dbReference type="ARBA" id="ARBA00022741"/>
    </source>
</evidence>
<keyword evidence="7 11" id="KW-0418">Kinase</keyword>
<evidence type="ECO:0000256" key="4">
    <source>
        <dbReference type="ARBA" id="ARBA00022679"/>
    </source>
</evidence>
<dbReference type="Gene3D" id="3.40.50.300">
    <property type="entry name" value="P-loop containing nucleotide triphosphate hydrolases"/>
    <property type="match status" value="1"/>
</dbReference>
<dbReference type="EC" id="2.7.1.21" evidence="2 11"/>
<dbReference type="GO" id="GO:0046104">
    <property type="term" value="P:thymidine metabolic process"/>
    <property type="evidence" value="ECO:0007669"/>
    <property type="project" value="TreeGrafter"/>
</dbReference>
<organism evidence="13 14">
    <name type="scientific">Cymbomonas tetramitiformis</name>
    <dbReference type="NCBI Taxonomy" id="36881"/>
    <lineage>
        <taxon>Eukaryota</taxon>
        <taxon>Viridiplantae</taxon>
        <taxon>Chlorophyta</taxon>
        <taxon>Pyramimonadophyceae</taxon>
        <taxon>Pyramimonadales</taxon>
        <taxon>Pyramimonadaceae</taxon>
        <taxon>Cymbomonas</taxon>
    </lineage>
</organism>
<evidence type="ECO:0000256" key="3">
    <source>
        <dbReference type="ARBA" id="ARBA00022634"/>
    </source>
</evidence>
<keyword evidence="14" id="KW-1185">Reference proteome</keyword>
<dbReference type="PANTHER" id="PTHR11441:SF0">
    <property type="entry name" value="THYMIDINE KINASE, CYTOSOLIC"/>
    <property type="match status" value="1"/>
</dbReference>
<evidence type="ECO:0000256" key="5">
    <source>
        <dbReference type="ARBA" id="ARBA00022723"/>
    </source>
</evidence>
<evidence type="ECO:0000256" key="2">
    <source>
        <dbReference type="ARBA" id="ARBA00012118"/>
    </source>
</evidence>
<dbReference type="Pfam" id="PF00265">
    <property type="entry name" value="TK"/>
    <property type="match status" value="1"/>
</dbReference>
<keyword evidence="5" id="KW-0479">Metal-binding</keyword>
<dbReference type="HAMAP" id="MF_00124">
    <property type="entry name" value="Thymidine_kinase"/>
    <property type="match status" value="1"/>
</dbReference>
<accession>A0AAE0GSG1</accession>
<evidence type="ECO:0000313" key="13">
    <source>
        <dbReference type="EMBL" id="KAK3282696.1"/>
    </source>
</evidence>
<name>A0AAE0GSG1_9CHLO</name>
<proteinExistence type="inferred from homology"/>
<keyword evidence="8" id="KW-0862">Zinc</keyword>
<evidence type="ECO:0000256" key="7">
    <source>
        <dbReference type="ARBA" id="ARBA00022777"/>
    </source>
</evidence>
<dbReference type="GO" id="GO:0004797">
    <property type="term" value="F:thymidine kinase activity"/>
    <property type="evidence" value="ECO:0007669"/>
    <property type="project" value="UniProtKB-EC"/>
</dbReference>
<dbReference type="InterPro" id="IPR001267">
    <property type="entry name" value="Thymidine_kinase"/>
</dbReference>
<evidence type="ECO:0000256" key="10">
    <source>
        <dbReference type="ARBA" id="ARBA00048254"/>
    </source>
</evidence>
<comment type="similarity">
    <text evidence="1 12">Belongs to the thymidine kinase family.</text>
</comment>
<dbReference type="AlphaFoldDB" id="A0AAE0GSG1"/>
<dbReference type="InterPro" id="IPR027417">
    <property type="entry name" value="P-loop_NTPase"/>
</dbReference>
<dbReference type="FunFam" id="3.40.50.300:FF:000948">
    <property type="entry name" value="Thymidine kinase"/>
    <property type="match status" value="1"/>
</dbReference>